<sequence>MTRSSTGSIYSLSTIVSGSLSDSDDDSSSRLTPNKSSSVFHSFRLSLRRRKHKSTSSATLTPSMLSLPLATREPYMLTAGMENHLLYYVSLESGRGLLVSPSNEQVSSQPVHSQLLITFCETASAIHTILHQKRREEQEENVWEEEEEEEVSSVSSMKDGTDGVFSLRGSSVIEHGVLVSCTTLSTRGGGVGGGAKNVHGSLANPPILNYWIIGRLFEERELYICYQENMSQSSVEIIFKLLFGSNIF</sequence>
<keyword evidence="4" id="KW-1185">Reference proteome</keyword>
<reference evidence="3" key="2">
    <citation type="submission" date="2017-05" db="UniProtKB">
        <authorList>
            <consortium name="EnsemblMetazoa"/>
        </authorList>
    </citation>
    <scope>IDENTIFICATION</scope>
</reference>
<dbReference type="AlphaFoldDB" id="A0A1X7TDX2"/>
<dbReference type="STRING" id="400682.A0A1X7TDX2"/>
<dbReference type="GO" id="GO:0005929">
    <property type="term" value="C:cilium"/>
    <property type="evidence" value="ECO:0007669"/>
    <property type="project" value="TreeGrafter"/>
</dbReference>
<evidence type="ECO:0000256" key="1">
    <source>
        <dbReference type="SAM" id="MobiDB-lite"/>
    </source>
</evidence>
<name>A0A1X7TDX2_AMPQE</name>
<dbReference type="GO" id="GO:0005737">
    <property type="term" value="C:cytoplasm"/>
    <property type="evidence" value="ECO:0007669"/>
    <property type="project" value="TreeGrafter"/>
</dbReference>
<dbReference type="InParanoid" id="A0A1X7TDX2"/>
<organism evidence="3">
    <name type="scientific">Amphimedon queenslandica</name>
    <name type="common">Sponge</name>
    <dbReference type="NCBI Taxonomy" id="400682"/>
    <lineage>
        <taxon>Eukaryota</taxon>
        <taxon>Metazoa</taxon>
        <taxon>Porifera</taxon>
        <taxon>Demospongiae</taxon>
        <taxon>Heteroscleromorpha</taxon>
        <taxon>Haplosclerida</taxon>
        <taxon>Niphatidae</taxon>
        <taxon>Amphimedon</taxon>
    </lineage>
</organism>
<feature type="domain" description="CCZ1/INTU/HPS4 third Longin" evidence="2">
    <location>
        <begin position="83"/>
        <end position="240"/>
    </location>
</feature>
<accession>A0A1X7TDX2</accession>
<feature type="compositionally biased region" description="Acidic residues" evidence="1">
    <location>
        <begin position="138"/>
        <end position="151"/>
    </location>
</feature>
<evidence type="ECO:0000259" key="2">
    <source>
        <dbReference type="Pfam" id="PF19033"/>
    </source>
</evidence>
<reference evidence="4" key="1">
    <citation type="journal article" date="2010" name="Nature">
        <title>The Amphimedon queenslandica genome and the evolution of animal complexity.</title>
        <authorList>
            <person name="Srivastava M."/>
            <person name="Simakov O."/>
            <person name="Chapman J."/>
            <person name="Fahey B."/>
            <person name="Gauthier M.E."/>
            <person name="Mitros T."/>
            <person name="Richards G.S."/>
            <person name="Conaco C."/>
            <person name="Dacre M."/>
            <person name="Hellsten U."/>
            <person name="Larroux C."/>
            <person name="Putnam N.H."/>
            <person name="Stanke M."/>
            <person name="Adamska M."/>
            <person name="Darling A."/>
            <person name="Degnan S.M."/>
            <person name="Oakley T.H."/>
            <person name="Plachetzki D.C."/>
            <person name="Zhai Y."/>
            <person name="Adamski M."/>
            <person name="Calcino A."/>
            <person name="Cummins S.F."/>
            <person name="Goodstein D.M."/>
            <person name="Harris C."/>
            <person name="Jackson D.J."/>
            <person name="Leys S.P."/>
            <person name="Shu S."/>
            <person name="Woodcroft B.J."/>
            <person name="Vervoort M."/>
            <person name="Kosik K.S."/>
            <person name="Manning G."/>
            <person name="Degnan B.M."/>
            <person name="Rokhsar D.S."/>
        </authorList>
    </citation>
    <scope>NUCLEOTIDE SEQUENCE [LARGE SCALE GENOMIC DNA]</scope>
</reference>
<evidence type="ECO:0000313" key="3">
    <source>
        <dbReference type="EnsemblMetazoa" id="Aqu2.1.12549_001"/>
    </source>
</evidence>
<feature type="region of interest" description="Disordered" evidence="1">
    <location>
        <begin position="17"/>
        <end position="36"/>
    </location>
</feature>
<feature type="region of interest" description="Disordered" evidence="1">
    <location>
        <begin position="136"/>
        <end position="158"/>
    </location>
</feature>
<gene>
    <name evidence="3" type="primary">109588468</name>
</gene>
<dbReference type="KEGG" id="aqu:109588468"/>
<dbReference type="GO" id="GO:0016192">
    <property type="term" value="P:vesicle-mediated transport"/>
    <property type="evidence" value="ECO:0007669"/>
    <property type="project" value="InterPro"/>
</dbReference>
<dbReference type="InterPro" id="IPR039151">
    <property type="entry name" value="INTU"/>
</dbReference>
<dbReference type="PANTHER" id="PTHR21082:SF4">
    <property type="entry name" value="PROTEIN INTURNED"/>
    <property type="match status" value="1"/>
</dbReference>
<dbReference type="GO" id="GO:0060271">
    <property type="term" value="P:cilium assembly"/>
    <property type="evidence" value="ECO:0007669"/>
    <property type="project" value="InterPro"/>
</dbReference>
<dbReference type="EnsemblMetazoa" id="XM_020004633.1">
    <property type="protein sequence ID" value="XP_019860192.1"/>
    <property type="gene ID" value="LOC109588468"/>
</dbReference>
<dbReference type="Proteomes" id="UP000007879">
    <property type="component" value="Unassembled WGS sequence"/>
</dbReference>
<dbReference type="InterPro" id="IPR043989">
    <property type="entry name" value="CCZ1/INTU/HSP4_longin_3"/>
</dbReference>
<proteinExistence type="predicted"/>
<dbReference type="GO" id="GO:0001736">
    <property type="term" value="P:establishment of planar polarity"/>
    <property type="evidence" value="ECO:0007669"/>
    <property type="project" value="InterPro"/>
</dbReference>
<protein>
    <recommendedName>
        <fullName evidence="2">CCZ1/INTU/HPS4 third Longin domain-containing protein</fullName>
    </recommendedName>
</protein>
<dbReference type="Pfam" id="PF19033">
    <property type="entry name" value="Intu_longin_3"/>
    <property type="match status" value="1"/>
</dbReference>
<dbReference type="EnsemblMetazoa" id="Aqu2.1.12549_001">
    <property type="protein sequence ID" value="Aqu2.1.12549_001"/>
    <property type="gene ID" value="Aqu2.1.12549"/>
</dbReference>
<dbReference type="OrthoDB" id="10038586at2759"/>
<evidence type="ECO:0000313" key="4">
    <source>
        <dbReference type="Proteomes" id="UP000007879"/>
    </source>
</evidence>
<dbReference type="PANTHER" id="PTHR21082">
    <property type="entry name" value="PROTEIN INTURNED"/>
    <property type="match status" value="1"/>
</dbReference>